<name>A0A385TKX4_PAELA</name>
<reference evidence="2 3" key="1">
    <citation type="submission" date="2018-09" db="EMBL/GenBank/DDBJ databases">
        <title>Genome Sequence of Paenibacillus lautus Strain E7593-69, Azo Dye-Degrading Bacteria, Isolated from Commercial Tattoo Inks.</title>
        <authorList>
            <person name="Nho S.W."/>
            <person name="Kim S.-J."/>
            <person name="Kweon O."/>
            <person name="Cerniglia C.E."/>
        </authorList>
    </citation>
    <scope>NUCLEOTIDE SEQUENCE [LARGE SCALE GENOMIC DNA]</scope>
    <source>
        <strain evidence="2 3">E7593-69</strain>
    </source>
</reference>
<gene>
    <name evidence="2" type="ORF">D5F53_13835</name>
</gene>
<dbReference type="Pfam" id="PF10022">
    <property type="entry name" value="DUF2264"/>
    <property type="match status" value="1"/>
</dbReference>
<dbReference type="EMBL" id="CP032412">
    <property type="protein sequence ID" value="AYB44303.1"/>
    <property type="molecule type" value="Genomic_DNA"/>
</dbReference>
<keyword evidence="3" id="KW-1185">Reference proteome</keyword>
<accession>A0A385TKX4</accession>
<dbReference type="InterPro" id="IPR049349">
    <property type="entry name" value="DUF2264_N"/>
</dbReference>
<evidence type="ECO:0000313" key="2">
    <source>
        <dbReference type="EMBL" id="AYB44303.1"/>
    </source>
</evidence>
<feature type="domain" description="DUF2264" evidence="1">
    <location>
        <begin position="8"/>
        <end position="361"/>
    </location>
</feature>
<protein>
    <submittedName>
        <fullName evidence="2">DUF2264 domain-containing protein</fullName>
    </submittedName>
</protein>
<dbReference type="AlphaFoldDB" id="A0A385TKX4"/>
<evidence type="ECO:0000259" key="1">
    <source>
        <dbReference type="Pfam" id="PF10022"/>
    </source>
</evidence>
<dbReference type="RefSeq" id="WP_119848204.1">
    <property type="nucleotide sequence ID" value="NZ_CP032412.1"/>
</dbReference>
<dbReference type="Proteomes" id="UP000266552">
    <property type="component" value="Chromosome"/>
</dbReference>
<dbReference type="PANTHER" id="PTHR35339">
    <property type="entry name" value="LINALOOL DEHYDRATASE_ISOMERASE DOMAIN-CONTAINING PROTEIN"/>
    <property type="match status" value="1"/>
</dbReference>
<dbReference type="KEGG" id="plw:D5F53_13835"/>
<dbReference type="PANTHER" id="PTHR35339:SF3">
    <property type="entry name" value="DUF2264 DOMAIN-CONTAINING PROTEIN"/>
    <property type="match status" value="1"/>
</dbReference>
<proteinExistence type="predicted"/>
<dbReference type="PIRSF" id="PIRSF014753">
    <property type="entry name" value="UCP014753"/>
    <property type="match status" value="1"/>
</dbReference>
<sequence length="380" mass="43021">MVHDMTNREQWLAWMLRIGKPVLESLAERKLKEQMPVQGKLGDRGEYTYLEALGRLLVGMAPWLELAGLTGEEEKLRRTMAHLAREAIEAATDPSSPDFMNFANGYQPIVDSAFLSQAVIRAPKELLSKLDVRVKQNVASCLRATRSRKPFYNNWLLFAAMTETALYLLGEDWDPMRIDYALKKHQEWYLGDGVYGDGPEFHWDYYNGFVIQPMLVDILQTMGTQYSDWERLTDDVIRRAARHAALQERLISPEGTFPPIGRSLAYRFGAFQPLAQGALQGWLPPEVAPNQVRCALTAVISRMIEEPGTFDKNGWLRIGFCGDQEDIGEGYISTGSLYLCAAVFLPLGLQPEHPFWHGEAEWTSKKAWAGMPFSIDKALT</sequence>
<evidence type="ECO:0000313" key="3">
    <source>
        <dbReference type="Proteomes" id="UP000266552"/>
    </source>
</evidence>
<dbReference type="InterPro" id="IPR016624">
    <property type="entry name" value="UCP014753"/>
</dbReference>
<organism evidence="2 3">
    <name type="scientific">Paenibacillus lautus</name>
    <name type="common">Bacillus lautus</name>
    <dbReference type="NCBI Taxonomy" id="1401"/>
    <lineage>
        <taxon>Bacteria</taxon>
        <taxon>Bacillati</taxon>
        <taxon>Bacillota</taxon>
        <taxon>Bacilli</taxon>
        <taxon>Bacillales</taxon>
        <taxon>Paenibacillaceae</taxon>
        <taxon>Paenibacillus</taxon>
    </lineage>
</organism>